<accession>A0A1E3QQ06</accession>
<evidence type="ECO:0000256" key="2">
    <source>
        <dbReference type="ARBA" id="ARBA00022840"/>
    </source>
</evidence>
<dbReference type="RefSeq" id="XP_018985093.1">
    <property type="nucleotide sequence ID" value="XM_019130812.1"/>
</dbReference>
<dbReference type="GO" id="GO:0004467">
    <property type="term" value="F:long-chain fatty acid-CoA ligase activity"/>
    <property type="evidence" value="ECO:0007669"/>
    <property type="project" value="TreeGrafter"/>
</dbReference>
<dbReference type="Proteomes" id="UP000094336">
    <property type="component" value="Unassembled WGS sequence"/>
</dbReference>
<dbReference type="SUPFAM" id="SSF56801">
    <property type="entry name" value="Acetyl-CoA synthetase-like"/>
    <property type="match status" value="1"/>
</dbReference>
<dbReference type="Pfam" id="PF00501">
    <property type="entry name" value="AMP-binding"/>
    <property type="match status" value="1"/>
</dbReference>
<dbReference type="InterPro" id="IPR042099">
    <property type="entry name" value="ANL_N_sf"/>
</dbReference>
<dbReference type="PROSITE" id="PS00455">
    <property type="entry name" value="AMP_BINDING"/>
    <property type="match status" value="1"/>
</dbReference>
<organism evidence="4 5">
    <name type="scientific">Babjeviella inositovora NRRL Y-12698</name>
    <dbReference type="NCBI Taxonomy" id="984486"/>
    <lineage>
        <taxon>Eukaryota</taxon>
        <taxon>Fungi</taxon>
        <taxon>Dikarya</taxon>
        <taxon>Ascomycota</taxon>
        <taxon>Saccharomycotina</taxon>
        <taxon>Pichiomycetes</taxon>
        <taxon>Serinales incertae sedis</taxon>
        <taxon>Babjeviella</taxon>
    </lineage>
</organism>
<dbReference type="GO" id="GO:0016020">
    <property type="term" value="C:membrane"/>
    <property type="evidence" value="ECO:0007669"/>
    <property type="project" value="TreeGrafter"/>
</dbReference>
<dbReference type="InterPro" id="IPR000873">
    <property type="entry name" value="AMP-dep_synth/lig_dom"/>
</dbReference>
<evidence type="ECO:0000313" key="5">
    <source>
        <dbReference type="Proteomes" id="UP000094336"/>
    </source>
</evidence>
<evidence type="ECO:0000256" key="1">
    <source>
        <dbReference type="ARBA" id="ARBA00022741"/>
    </source>
</evidence>
<protein>
    <recommendedName>
        <fullName evidence="3">AMP-dependent synthetase/ligase domain-containing protein</fullName>
    </recommendedName>
</protein>
<evidence type="ECO:0000259" key="3">
    <source>
        <dbReference type="Pfam" id="PF00501"/>
    </source>
</evidence>
<name>A0A1E3QQ06_9ASCO</name>
<dbReference type="GO" id="GO:0005783">
    <property type="term" value="C:endoplasmic reticulum"/>
    <property type="evidence" value="ECO:0007669"/>
    <property type="project" value="TreeGrafter"/>
</dbReference>
<keyword evidence="2" id="KW-0067">ATP-binding</keyword>
<dbReference type="PANTHER" id="PTHR43272">
    <property type="entry name" value="LONG-CHAIN-FATTY-ACID--COA LIGASE"/>
    <property type="match status" value="1"/>
</dbReference>
<evidence type="ECO:0000313" key="4">
    <source>
        <dbReference type="EMBL" id="ODQ79765.1"/>
    </source>
</evidence>
<dbReference type="OrthoDB" id="1700726at2759"/>
<dbReference type="InterPro" id="IPR020845">
    <property type="entry name" value="AMP-binding_CS"/>
</dbReference>
<gene>
    <name evidence="4" type="ORF">BABINDRAFT_171393</name>
</gene>
<dbReference type="STRING" id="984486.A0A1E3QQ06"/>
<dbReference type="PANTHER" id="PTHR43272:SF33">
    <property type="entry name" value="AMP-BINDING DOMAIN-CONTAINING PROTEIN-RELATED"/>
    <property type="match status" value="1"/>
</dbReference>
<reference evidence="5" key="1">
    <citation type="submission" date="2016-05" db="EMBL/GenBank/DDBJ databases">
        <title>Comparative genomics of biotechnologically important yeasts.</title>
        <authorList>
            <consortium name="DOE Joint Genome Institute"/>
            <person name="Riley R."/>
            <person name="Haridas S."/>
            <person name="Wolfe K.H."/>
            <person name="Lopes M.R."/>
            <person name="Hittinger C.T."/>
            <person name="Goker M."/>
            <person name="Salamov A."/>
            <person name="Wisecaver J."/>
            <person name="Long T.M."/>
            <person name="Aerts A.L."/>
            <person name="Barry K."/>
            <person name="Choi C."/>
            <person name="Clum A."/>
            <person name="Coughlan A.Y."/>
            <person name="Deshpande S."/>
            <person name="Douglass A.P."/>
            <person name="Hanson S.J."/>
            <person name="Klenk H.-P."/>
            <person name="Labutti K."/>
            <person name="Lapidus A."/>
            <person name="Lindquist E."/>
            <person name="Lipzen A."/>
            <person name="Meier-Kolthoff J.P."/>
            <person name="Ohm R.A."/>
            <person name="Otillar R.P."/>
            <person name="Pangilinan J."/>
            <person name="Peng Y."/>
            <person name="Rokas A."/>
            <person name="Rosa C.A."/>
            <person name="Scheuner C."/>
            <person name="Sibirny A.A."/>
            <person name="Slot J.C."/>
            <person name="Stielow J.B."/>
            <person name="Sun H."/>
            <person name="Kurtzman C.P."/>
            <person name="Blackwell M."/>
            <person name="Grigoriev I.V."/>
            <person name="Jeffries T.W."/>
        </authorList>
    </citation>
    <scope>NUCLEOTIDE SEQUENCE [LARGE SCALE GENOMIC DNA]</scope>
    <source>
        <strain evidence="5">NRRL Y-12698</strain>
    </source>
</reference>
<sequence>MPDIINPNTKYIQKVLSSLPLPVAESGTAYQLPNSQEPGYSAVYRNSYVKDTPLYETVHPALNTVYASFENAAKIFADNPCLGRRIFRDKTQSFDDFYSWYTYAEVQKRKRNLGAGILSVVRNSEFRTTAHKEDGFVVSIFSFNKVEWSLTDLACSAYSLANTALYDTLGPKTSQYILDLTESPIVVCSKDKIANLLELKKSFGLKFLISIVSMDELYTAEDQVYYKQAKAAGVSLYDIHQVEKIGAESGISEKPPTPDTTYTISFTSGTTGNPKGVVLSHRTAICGATFGLAHVDVPFGKARELIFLPLAHIYERLLIICGFTIGCAAGFPHSPSPLTLLEDIKVLQPTSLAAVPRVFTKIEAALKDQTILADGFKGTLTRHIVGKRLGWMKNGFHGNHFLYDRLLTNKLKGATGLDSAQMFVTGSAPISVETMSFLKAALNVGFVQGYGLTESFAGICISGAYEADVGTCGPIGVTCEMRLREVPEMGYTAKDEGGPRGELLLRGPQIFAEYFKNPEETAKSFDKDGWFLTGDVAKLDAKGRITIIDRVKNFFKLAQGEYVTPERIENKYLSACTLLNQLYVHGDSLETYLVAVVGFDPVNTSKFLKANFQVDILETDLAALQAALQDKKIRTKFLQTMNESVKDAGLVGFEKIHNIFCAVEPLSVEKELITPTMKIKRPNARKYFAKEFKALYKEASLVRDSKL</sequence>
<keyword evidence="1" id="KW-0547">Nucleotide-binding</keyword>
<dbReference type="EMBL" id="KV454431">
    <property type="protein sequence ID" value="ODQ79765.1"/>
    <property type="molecule type" value="Genomic_DNA"/>
</dbReference>
<proteinExistence type="predicted"/>
<dbReference type="GeneID" id="30148665"/>
<keyword evidence="5" id="KW-1185">Reference proteome</keyword>
<dbReference type="AlphaFoldDB" id="A0A1E3QQ06"/>
<feature type="domain" description="AMP-dependent synthetase/ligase" evidence="3">
    <location>
        <begin position="89"/>
        <end position="515"/>
    </location>
</feature>
<dbReference type="Gene3D" id="3.40.50.12780">
    <property type="entry name" value="N-terminal domain of ligase-like"/>
    <property type="match status" value="1"/>
</dbReference>
<dbReference type="GO" id="GO:0005524">
    <property type="term" value="F:ATP binding"/>
    <property type="evidence" value="ECO:0007669"/>
    <property type="project" value="UniProtKB-KW"/>
</dbReference>